<keyword evidence="12" id="KW-1185">Reference proteome</keyword>
<comment type="subunit">
    <text evidence="7">Interacts with UvrB in an incision complex.</text>
</comment>
<protein>
    <recommendedName>
        <fullName evidence="7">UvrABC system protein C</fullName>
        <shortName evidence="7">Protein UvrC</shortName>
    </recommendedName>
    <alternativeName>
        <fullName evidence="7">Excinuclease ABC subunit C</fullName>
    </alternativeName>
</protein>
<dbReference type="SUPFAM" id="SSF46600">
    <property type="entry name" value="C-terminal UvrC-binding domain of UvrB"/>
    <property type="match status" value="1"/>
</dbReference>
<dbReference type="NCBIfam" id="NF001824">
    <property type="entry name" value="PRK00558.1-5"/>
    <property type="match status" value="1"/>
</dbReference>
<dbReference type="InterPro" id="IPR036876">
    <property type="entry name" value="UVR_dom_sf"/>
</dbReference>
<dbReference type="Pfam" id="PF01541">
    <property type="entry name" value="GIY-YIG"/>
    <property type="match status" value="1"/>
</dbReference>
<proteinExistence type="inferred from homology"/>
<dbReference type="Gene3D" id="3.30.420.340">
    <property type="entry name" value="UvrC, RNAse H endonuclease domain"/>
    <property type="match status" value="1"/>
</dbReference>
<dbReference type="Pfam" id="PF08459">
    <property type="entry name" value="UvrC_RNaseH_dom"/>
    <property type="match status" value="1"/>
</dbReference>
<evidence type="ECO:0000256" key="1">
    <source>
        <dbReference type="ARBA" id="ARBA00022490"/>
    </source>
</evidence>
<dbReference type="HAMAP" id="MF_00203">
    <property type="entry name" value="UvrC"/>
    <property type="match status" value="1"/>
</dbReference>
<keyword evidence="4 7" id="KW-0267">Excision nuclease</keyword>
<keyword evidence="2 7" id="KW-0227">DNA damage</keyword>
<dbReference type="SMART" id="SM00278">
    <property type="entry name" value="HhH1"/>
    <property type="match status" value="2"/>
</dbReference>
<dbReference type="PANTHER" id="PTHR30562">
    <property type="entry name" value="UVRC/OXIDOREDUCTASE"/>
    <property type="match status" value="1"/>
</dbReference>
<dbReference type="SMART" id="SM00465">
    <property type="entry name" value="GIYc"/>
    <property type="match status" value="1"/>
</dbReference>
<dbReference type="Gene3D" id="4.10.860.10">
    <property type="entry name" value="UVR domain"/>
    <property type="match status" value="1"/>
</dbReference>
<dbReference type="InterPro" id="IPR004791">
    <property type="entry name" value="UvrC"/>
</dbReference>
<dbReference type="PROSITE" id="PS50164">
    <property type="entry name" value="GIY_YIG"/>
    <property type="match status" value="1"/>
</dbReference>
<dbReference type="InterPro" id="IPR010994">
    <property type="entry name" value="RuvA_2-like"/>
</dbReference>
<keyword evidence="1 7" id="KW-0963">Cytoplasm</keyword>
<keyword evidence="3 7" id="KW-0228">DNA excision</keyword>
<dbReference type="Pfam" id="PF14520">
    <property type="entry name" value="HHH_5"/>
    <property type="match status" value="1"/>
</dbReference>
<keyword evidence="5 7" id="KW-0234">DNA repair</keyword>
<evidence type="ECO:0000313" key="11">
    <source>
        <dbReference type="EMBL" id="ADH61448.1"/>
    </source>
</evidence>
<dbReference type="PROSITE" id="PS50151">
    <property type="entry name" value="UVR"/>
    <property type="match status" value="1"/>
</dbReference>
<dbReference type="InterPro" id="IPR000305">
    <property type="entry name" value="GIY-YIG_endonuc"/>
</dbReference>
<dbReference type="Gene3D" id="3.40.1440.10">
    <property type="entry name" value="GIY-YIG endonuclease"/>
    <property type="match status" value="1"/>
</dbReference>
<gene>
    <name evidence="7" type="primary">uvrC</name>
    <name evidence="11" type="ordered locus">Tmath_1747</name>
</gene>
<evidence type="ECO:0000256" key="7">
    <source>
        <dbReference type="HAMAP-Rule" id="MF_00203"/>
    </source>
</evidence>
<comment type="similarity">
    <text evidence="7">Belongs to the UvrC family.</text>
</comment>
<reference evidence="11 12" key="1">
    <citation type="submission" date="2010-05" db="EMBL/GenBank/DDBJ databases">
        <title>Complete sequence of Thermoanaerobacter mathranii subsp. mathranii mathranii str. A3.</title>
        <authorList>
            <consortium name="US DOE Joint Genome Institute"/>
            <person name="Lucas S."/>
            <person name="Copeland A."/>
            <person name="Lapidus A."/>
            <person name="Cheng J.-F."/>
            <person name="Bruce D."/>
            <person name="Goodwin L."/>
            <person name="Pitluck S."/>
            <person name="Held B."/>
            <person name="Detter J.C."/>
            <person name="Han C."/>
            <person name="Tapia R."/>
            <person name="Land M."/>
            <person name="Hauser L."/>
            <person name="Kyrpides N."/>
            <person name="Mikhailova N."/>
            <person name="Zhou J."/>
            <person name="Hemme C."/>
            <person name="Woyke T."/>
        </authorList>
    </citation>
    <scope>NUCLEOTIDE SEQUENCE [LARGE SCALE GENOMIC DNA]</scope>
    <source>
        <strain evidence="11 12">A3</strain>
    </source>
</reference>
<evidence type="ECO:0000259" key="10">
    <source>
        <dbReference type="PROSITE" id="PS50165"/>
    </source>
</evidence>
<dbReference type="CDD" id="cd10434">
    <property type="entry name" value="GIY-YIG_UvrC_Cho"/>
    <property type="match status" value="1"/>
</dbReference>
<evidence type="ECO:0000256" key="5">
    <source>
        <dbReference type="ARBA" id="ARBA00023204"/>
    </source>
</evidence>
<dbReference type="Pfam" id="PF02151">
    <property type="entry name" value="UVR"/>
    <property type="match status" value="1"/>
</dbReference>
<dbReference type="InterPro" id="IPR003583">
    <property type="entry name" value="Hlx-hairpin-Hlx_DNA-bd_motif"/>
</dbReference>
<evidence type="ECO:0000313" key="12">
    <source>
        <dbReference type="Proteomes" id="UP000002064"/>
    </source>
</evidence>
<dbReference type="InterPro" id="IPR038476">
    <property type="entry name" value="UvrC_RNase_H_dom_sf"/>
</dbReference>
<dbReference type="Gene3D" id="1.10.150.20">
    <property type="entry name" value="5' to 3' exonuclease, C-terminal subdomain"/>
    <property type="match status" value="1"/>
</dbReference>
<accession>A0ABN3Z3E7</accession>
<keyword evidence="6 7" id="KW-0742">SOS response</keyword>
<organism evidence="11 12">
    <name type="scientific">Thermoanaerobacter mathranii subsp. mathranii (strain DSM 11426 / CCUG 53645 / CIP 108742 / A3)</name>
    <dbReference type="NCBI Taxonomy" id="583358"/>
    <lineage>
        <taxon>Bacteria</taxon>
        <taxon>Bacillati</taxon>
        <taxon>Bacillota</taxon>
        <taxon>Clostridia</taxon>
        <taxon>Thermoanaerobacterales</taxon>
        <taxon>Thermoanaerobacteraceae</taxon>
        <taxon>Thermoanaerobacter</taxon>
    </lineage>
</organism>
<comment type="subcellular location">
    <subcellularLocation>
        <location evidence="7">Cytoplasm</location>
    </subcellularLocation>
</comment>
<evidence type="ECO:0000256" key="4">
    <source>
        <dbReference type="ARBA" id="ARBA00022881"/>
    </source>
</evidence>
<dbReference type="InterPro" id="IPR035901">
    <property type="entry name" value="GIY-YIG_endonuc_sf"/>
</dbReference>
<dbReference type="RefSeq" id="WP_013150674.1">
    <property type="nucleotide sequence ID" value="NC_014209.1"/>
</dbReference>
<dbReference type="EMBL" id="CP002032">
    <property type="protein sequence ID" value="ADH61448.1"/>
    <property type="molecule type" value="Genomic_DNA"/>
</dbReference>
<dbReference type="Proteomes" id="UP000002064">
    <property type="component" value="Chromosome"/>
</dbReference>
<feature type="domain" description="UvrC family homology region profile" evidence="10">
    <location>
        <begin position="254"/>
        <end position="494"/>
    </location>
</feature>
<dbReference type="PANTHER" id="PTHR30562:SF1">
    <property type="entry name" value="UVRABC SYSTEM PROTEIN C"/>
    <property type="match status" value="1"/>
</dbReference>
<feature type="domain" description="GIY-YIG" evidence="9">
    <location>
        <begin position="12"/>
        <end position="91"/>
    </location>
</feature>
<evidence type="ECO:0000256" key="3">
    <source>
        <dbReference type="ARBA" id="ARBA00022769"/>
    </source>
</evidence>
<name>A0ABN3Z3E7_THEM3</name>
<dbReference type="PROSITE" id="PS50165">
    <property type="entry name" value="UVRC"/>
    <property type="match status" value="1"/>
</dbReference>
<dbReference type="InterPro" id="IPR047296">
    <property type="entry name" value="GIY-YIG_UvrC_Cho"/>
</dbReference>
<feature type="domain" description="UVR" evidence="8">
    <location>
        <begin position="203"/>
        <end position="238"/>
    </location>
</feature>
<evidence type="ECO:0000259" key="8">
    <source>
        <dbReference type="PROSITE" id="PS50151"/>
    </source>
</evidence>
<evidence type="ECO:0000259" key="9">
    <source>
        <dbReference type="PROSITE" id="PS50164"/>
    </source>
</evidence>
<dbReference type="NCBIfam" id="TIGR00194">
    <property type="entry name" value="uvrC"/>
    <property type="match status" value="1"/>
</dbReference>
<dbReference type="SUPFAM" id="SSF82771">
    <property type="entry name" value="GIY-YIG endonuclease"/>
    <property type="match status" value="1"/>
</dbReference>
<evidence type="ECO:0000256" key="6">
    <source>
        <dbReference type="ARBA" id="ARBA00023236"/>
    </source>
</evidence>
<comment type="function">
    <text evidence="7">The UvrABC repair system catalyzes the recognition and processing of DNA lesions. UvrC both incises the 5' and 3' sides of the lesion. The N-terminal half is responsible for the 3' incision and the C-terminal half is responsible for the 5' incision.</text>
</comment>
<evidence type="ECO:0000256" key="2">
    <source>
        <dbReference type="ARBA" id="ARBA00022763"/>
    </source>
</evidence>
<dbReference type="SUPFAM" id="SSF47781">
    <property type="entry name" value="RuvA domain 2-like"/>
    <property type="match status" value="1"/>
</dbReference>
<dbReference type="InterPro" id="IPR050066">
    <property type="entry name" value="UvrABC_protein_C"/>
</dbReference>
<sequence>MTIEEKLKLLPEKPGVYIMKDKKGEIIYVGKAIVLKNRVRQYFQNKENQLPKVKVMLSHVSDFEYIVTDTELEALMLECNLIKKYKPRYNVLLKDDKNYPYIKVTVNEEYPRIMFTRRIEPDGAKYFGPYSSAFAVRETIKLVRKMFPIRTCNRNIEKDMRKVRACLYYHIGLCSAPCTNKINKEDYRKLVDQAVLFLDGKRDWLVQKLKEDMQKAAEELRFEEAARIRDQIFAIESTSEKQKVVSVGEDEQDIISIARGAGISCIQVFFVRDGKLSGREHYYMKNTEGMERGEIISSFIKQFYEGAPYIPKEIITDVELDERELLSEWLSQKRGNKVFITIPMRGKKKELVDMVYQNALEALKNDISIREEISKDQAVLELSNLVGLDYARRIEAYDISNTRGQDNVGAMVVFVDGKPKKSQYRKFNVKYVEGQDDYESMREVIERRFLHGIEEKELIEKGELEENKAKFAEMPDLILIDGGIGHVNAVLQVLYGLGIAIPVYGMVKDSKHRTRGLVSPQGEIDIPMTTKAFRLIAQIQEEAHRFAITFHKEKQSKRFKSELLNIPGIGEKRAKALYDAFNSIEEIKRASVEDLKKVKGMNEKAAQAVYEYFRK</sequence>
<dbReference type="Pfam" id="PF22920">
    <property type="entry name" value="UvrC_RNaseH"/>
    <property type="match status" value="1"/>
</dbReference>
<dbReference type="InterPro" id="IPR001162">
    <property type="entry name" value="UvrC_RNase_H_dom"/>
</dbReference>
<dbReference type="InterPro" id="IPR001943">
    <property type="entry name" value="UVR_dom"/>
</dbReference>